<name>A0A422Q0A5_9TRYP</name>
<feature type="region of interest" description="Disordered" evidence="1">
    <location>
        <begin position="1034"/>
        <end position="1053"/>
    </location>
</feature>
<feature type="region of interest" description="Disordered" evidence="1">
    <location>
        <begin position="683"/>
        <end position="741"/>
    </location>
</feature>
<feature type="region of interest" description="Disordered" evidence="1">
    <location>
        <begin position="133"/>
        <end position="156"/>
    </location>
</feature>
<comment type="caution">
    <text evidence="2">The sequence shown here is derived from an EMBL/GenBank/DDBJ whole genome shotgun (WGS) entry which is preliminary data.</text>
</comment>
<dbReference type="GO" id="GO:0016874">
    <property type="term" value="F:ligase activity"/>
    <property type="evidence" value="ECO:0007669"/>
    <property type="project" value="UniProtKB-KW"/>
</dbReference>
<dbReference type="EMBL" id="MKKU01000118">
    <property type="protein sequence ID" value="RNF23400.1"/>
    <property type="molecule type" value="Genomic_DNA"/>
</dbReference>
<gene>
    <name evidence="2" type="ORF">Tco025E_02814</name>
</gene>
<evidence type="ECO:0000256" key="1">
    <source>
        <dbReference type="SAM" id="MobiDB-lite"/>
    </source>
</evidence>
<dbReference type="OrthoDB" id="273557at2759"/>
<feature type="compositionally biased region" description="Low complexity" evidence="1">
    <location>
        <begin position="731"/>
        <end position="741"/>
    </location>
</feature>
<sequence length="1407" mass="153961">MLGRIGTARGQLGGQYHYAEALTGQYLPLPPPVLQHYTSRLRECLGNLAMAPRVFEAMLHDEAFHRDVNSMYNREFVELLRGVGYKWLRTHSADNLSRTQHAEDKDADTDLAEEADAGTVAATATAGQNLPVASAEAEVGQEREGKPETAATAKGDDGYKDLHSMLLLLTVMGAPYRMVRDEGCLAMPGNIRLLLCREPSIVYLGLLLNFTQMHLPDKALDGVALMRAVAHGWGPSPTFEDVVKSALRARQRRRQHAGACREQDEDAAALQLPDFVKDPLRLFHERMLPRSARSGATQPDAVQMSETVLRNMAAAAGDAERLLWWCRCRLLCTQLLPSSEREEVLAGPLSAFFRSIWRTERLFPAILEEADLDDDEEEEEEEAELRPAVAQAATLVGTIADVVHAWHFALRGCAVISGLLSMRYVQNPLEAVSCIVPRHRKFQEGSHRCLAEDWQFRLLTEYHSTHLALFTAPNATGHAAMVPAMVAQLTDILRFQPHYCAVQLMRSLALAREGANTSIALNHGLVRAVATVMRTYLDEQQPPPPGEAGYAQQHARRRRGTERTLVYGWTYEAVRVLRWCFFVLERLATVSTHESINPIVFLLTPDEEDGYELCQHICKRILHPDGHPVLLAAAFRFFAACIHHNVRDVVPALLQRGLLHTILDIGENPTLLKRYNQRTLGAASAAAANDPQSAEQGETTAAQSAEKAGSSDGRLPDTSAPPTSETEDAAQRATAASSSDTDATALVDPMAYYEQALPMLDLCSVLQAFAVHNSTHAQLCKPQLMWSLVWALVVPVSPASSATVAGAPTPLRVSTRAATAAGKDLMSLLRTLPYLLDDFLDACFKTLSGLVAASQRENPPEEVALSIWNIIALLAGAEFRQLTQRVQHRRQRNHVPDRNTLTGEMIVQMFASHSVALSQTIRALLQLPQRMTVVSTNYTVLSLFVSNVPLPMLDAISTVILSHVKRLAELVQASGLAPNGGLSEGQASSLLLLSWAFCKFQTSLPQAISKLRCELGNLLFDTYVALEVAGGRVASPTSRDEGDRPAPEPTPAEVEGYGAVLAASRFAAPAAASAPLSSEMDFAAEWPWSPGMSYPEGSLYPAPEARVSPDAADAERGTLSAVDLFRQSIALMLAPPADRRRQYFSPSRVYRHHGLLSPNQQCLLPVGITHLLGGAEKVLKSITQSMRGAVEWHLEALKVDAKDSVIAAGIQKTLRAVALDALEVSKLKELEMRLRFAEGPTSIIWRNGSNPDIGFTVLFTSVLLYLQFITESILPRSKAPHAAAATVTDSGAMTTRVRCEEDMSDEAAGAAPASSSSSKLLAVVTSLTRIFELLLKVTSERSSARRPWVQPLLYFALVVWQDHGLSFSPSDDAWHLAAAVGLRHGHLRRQRRPVAGDGACAHFRERE</sequence>
<reference evidence="2 3" key="1">
    <citation type="journal article" date="2018" name="BMC Genomics">
        <title>Genomic comparison of Trypanosoma conorhini and Trypanosoma rangeli to Trypanosoma cruzi strains of high and low virulence.</title>
        <authorList>
            <person name="Bradwell K.R."/>
            <person name="Koparde V.N."/>
            <person name="Matveyev A.V."/>
            <person name="Serrano M.G."/>
            <person name="Alves J.M."/>
            <person name="Parikh H."/>
            <person name="Huang B."/>
            <person name="Lee V."/>
            <person name="Espinosa-Alvarez O."/>
            <person name="Ortiz P.A."/>
            <person name="Costa-Martins A.G."/>
            <person name="Teixeira M.M."/>
            <person name="Buck G.A."/>
        </authorList>
    </citation>
    <scope>NUCLEOTIDE SEQUENCE [LARGE SCALE GENOMIC DNA]</scope>
    <source>
        <strain evidence="2 3">025E</strain>
    </source>
</reference>
<evidence type="ECO:0000313" key="2">
    <source>
        <dbReference type="EMBL" id="RNF23400.1"/>
    </source>
</evidence>
<proteinExistence type="predicted"/>
<feature type="compositionally biased region" description="Polar residues" evidence="1">
    <location>
        <begin position="690"/>
        <end position="703"/>
    </location>
</feature>
<keyword evidence="3" id="KW-1185">Reference proteome</keyword>
<organism evidence="2 3">
    <name type="scientific">Trypanosoma conorhini</name>
    <dbReference type="NCBI Taxonomy" id="83891"/>
    <lineage>
        <taxon>Eukaryota</taxon>
        <taxon>Discoba</taxon>
        <taxon>Euglenozoa</taxon>
        <taxon>Kinetoplastea</taxon>
        <taxon>Metakinetoplastina</taxon>
        <taxon>Trypanosomatida</taxon>
        <taxon>Trypanosomatidae</taxon>
        <taxon>Trypanosoma</taxon>
    </lineage>
</organism>
<dbReference type="Proteomes" id="UP000284403">
    <property type="component" value="Unassembled WGS sequence"/>
</dbReference>
<keyword evidence="2" id="KW-0436">Ligase</keyword>
<dbReference type="RefSeq" id="XP_029230143.1">
    <property type="nucleotide sequence ID" value="XM_029369737.1"/>
</dbReference>
<accession>A0A422Q0A5</accession>
<protein>
    <submittedName>
        <fullName evidence="2">Putative ubiquitin-protein ligase-like</fullName>
    </submittedName>
</protein>
<evidence type="ECO:0000313" key="3">
    <source>
        <dbReference type="Proteomes" id="UP000284403"/>
    </source>
</evidence>
<dbReference type="GeneID" id="40316425"/>